<dbReference type="GeneID" id="29058799"/>
<accession>A0A172JHX7</accession>
<evidence type="ECO:0000313" key="3">
    <source>
        <dbReference type="Proteomes" id="UP000202618"/>
    </source>
</evidence>
<reference evidence="2 3" key="1">
    <citation type="journal article" date="2016" name="Virology">
        <title>The genome of AR9, a giant transducing Bacillus phage encoding two multisubunit RNA polymerases.</title>
        <authorList>
            <person name="Lavysh D."/>
            <person name="Sokolova M."/>
            <person name="Minakhin L."/>
            <person name="Yakunina M."/>
            <person name="Artamonova T."/>
            <person name="Kozyavkin S."/>
            <person name="Makarova K.S."/>
            <person name="Koonin E.V."/>
            <person name="Severinov K."/>
        </authorList>
    </citation>
    <scope>NUCLEOTIDE SEQUENCE [LARGE SCALE GENOMIC DNA]</scope>
</reference>
<protein>
    <submittedName>
        <fullName evidence="2">Putative membrane protein</fullName>
    </submittedName>
</protein>
<keyword evidence="1" id="KW-0812">Transmembrane</keyword>
<feature type="transmembrane region" description="Helical" evidence="1">
    <location>
        <begin position="286"/>
        <end position="310"/>
    </location>
</feature>
<keyword evidence="1" id="KW-0472">Membrane</keyword>
<keyword evidence="1" id="KW-1133">Transmembrane helix</keyword>
<dbReference type="KEGG" id="vg:29058799"/>
<dbReference type="Proteomes" id="UP000202618">
    <property type="component" value="Segment"/>
</dbReference>
<proteinExistence type="predicted"/>
<evidence type="ECO:0000256" key="1">
    <source>
        <dbReference type="SAM" id="Phobius"/>
    </source>
</evidence>
<evidence type="ECO:0000313" key="2">
    <source>
        <dbReference type="EMBL" id="AMS01165.1"/>
    </source>
</evidence>
<gene>
    <name evidence="2" type="ORF">AR9_g081</name>
</gene>
<dbReference type="RefSeq" id="YP_009282985.1">
    <property type="nucleotide sequence ID" value="NC_031039.1"/>
</dbReference>
<sequence length="316" mass="36593">MKNKRAKRTLNVFSVLVFAFLLLLLMGSNYVINLANTSSEKISSAIENQNRQHARSNLLYFNDKLTRDYENGKLDVTNPKQLEKWATDNLRTVKSDSTFNNFAVIEVEYSKASKEYIGNYIWRASPQNIDNGLGYMTTYDIIVNQEKARVFFSNNKDIGGKYPFISYNLIKNSYKGKISDLIKEEIIRYKNPDEVQDTLNAMYEGSVSGNNDNYTWKYNNGKESFIEWTTVPLESTIGLNDEPKNKRGLINPNYKRIIIACSVDKDYVNQPFKKQITDLEHFKECVLIGVSLFVFLSIGLILYFTWLICYNNNHKK</sequence>
<organism evidence="2 3">
    <name type="scientific">Bacillus phage AR9</name>
    <dbReference type="NCBI Taxonomy" id="1815509"/>
    <lineage>
        <taxon>Viruses</taxon>
        <taxon>Duplodnaviria</taxon>
        <taxon>Heunggongvirae</taxon>
        <taxon>Uroviricota</taxon>
        <taxon>Caudoviricetes</taxon>
        <taxon>Takahashivirus</taxon>
        <taxon>Bacillus phage PBS1</taxon>
    </lineage>
</organism>
<dbReference type="EMBL" id="KU878088">
    <property type="protein sequence ID" value="AMS01165.1"/>
    <property type="molecule type" value="Genomic_DNA"/>
</dbReference>
<name>A0A172JHX7_BPPB1</name>